<dbReference type="EMBL" id="JAGETZ010000009">
    <property type="protein sequence ID" value="MBO2011023.1"/>
    <property type="molecule type" value="Genomic_DNA"/>
</dbReference>
<organism evidence="3 4">
    <name type="scientific">Hymenobacter negativus</name>
    <dbReference type="NCBI Taxonomy" id="2795026"/>
    <lineage>
        <taxon>Bacteria</taxon>
        <taxon>Pseudomonadati</taxon>
        <taxon>Bacteroidota</taxon>
        <taxon>Cytophagia</taxon>
        <taxon>Cytophagales</taxon>
        <taxon>Hymenobacteraceae</taxon>
        <taxon>Hymenobacter</taxon>
    </lineage>
</organism>
<dbReference type="RefSeq" id="WP_208176719.1">
    <property type="nucleotide sequence ID" value="NZ_JAGETZ010000009.1"/>
</dbReference>
<evidence type="ECO:0000256" key="1">
    <source>
        <dbReference type="SAM" id="MobiDB-lite"/>
    </source>
</evidence>
<name>A0ABS3QIF8_9BACT</name>
<accession>A0ABS3QIF8</accession>
<evidence type="ECO:0000313" key="3">
    <source>
        <dbReference type="EMBL" id="MBO2011023.1"/>
    </source>
</evidence>
<sequence length="121" mass="13897">MNYFLDVLKNKYAMFSGRARRAEFWQFYLFMVIGIVVFGGIGSVIRFPALVGIFYFAMIVPFIALSVRRMHDVGKDWWYIFIPIYNLILYCTEGTRGPNEYGPDPKGAVTADTLNTPPSTY</sequence>
<feature type="transmembrane region" description="Helical" evidence="2">
    <location>
        <begin position="47"/>
        <end position="67"/>
    </location>
</feature>
<feature type="transmembrane region" description="Helical" evidence="2">
    <location>
        <begin position="24"/>
        <end position="41"/>
    </location>
</feature>
<dbReference type="Pfam" id="PF05656">
    <property type="entry name" value="DUF805"/>
    <property type="match status" value="1"/>
</dbReference>
<keyword evidence="2" id="KW-0812">Transmembrane</keyword>
<proteinExistence type="predicted"/>
<dbReference type="PANTHER" id="PTHR34980">
    <property type="entry name" value="INNER MEMBRANE PROTEIN-RELATED-RELATED"/>
    <property type="match status" value="1"/>
</dbReference>
<gene>
    <name evidence="3" type="ORF">J4E00_18325</name>
</gene>
<comment type="caution">
    <text evidence="3">The sequence shown here is derived from an EMBL/GenBank/DDBJ whole genome shotgun (WGS) entry which is preliminary data.</text>
</comment>
<feature type="compositionally biased region" description="Polar residues" evidence="1">
    <location>
        <begin position="112"/>
        <end position="121"/>
    </location>
</feature>
<evidence type="ECO:0000313" key="4">
    <source>
        <dbReference type="Proteomes" id="UP000664369"/>
    </source>
</evidence>
<evidence type="ECO:0000256" key="2">
    <source>
        <dbReference type="SAM" id="Phobius"/>
    </source>
</evidence>
<keyword evidence="2" id="KW-0472">Membrane</keyword>
<keyword evidence="2" id="KW-1133">Transmembrane helix</keyword>
<feature type="region of interest" description="Disordered" evidence="1">
    <location>
        <begin position="101"/>
        <end position="121"/>
    </location>
</feature>
<protein>
    <submittedName>
        <fullName evidence="3">DUF805 domain-containing protein</fullName>
    </submittedName>
</protein>
<dbReference type="Proteomes" id="UP000664369">
    <property type="component" value="Unassembled WGS sequence"/>
</dbReference>
<dbReference type="PANTHER" id="PTHR34980:SF2">
    <property type="entry name" value="INNER MEMBRANE PROTEIN YHAH-RELATED"/>
    <property type="match status" value="1"/>
</dbReference>
<reference evidence="3 4" key="1">
    <citation type="submission" date="2021-03" db="EMBL/GenBank/DDBJ databases">
        <authorList>
            <person name="Kim M.K."/>
        </authorList>
    </citation>
    <scope>NUCLEOTIDE SEQUENCE [LARGE SCALE GENOMIC DNA]</scope>
    <source>
        <strain evidence="3 4">BT442</strain>
    </source>
</reference>
<dbReference type="InterPro" id="IPR008523">
    <property type="entry name" value="DUF805"/>
</dbReference>
<keyword evidence="4" id="KW-1185">Reference proteome</keyword>